<keyword evidence="11" id="KW-0186">Copper</keyword>
<dbReference type="SUPFAM" id="SSF49503">
    <property type="entry name" value="Cupredoxins"/>
    <property type="match status" value="1"/>
</dbReference>
<keyword evidence="7" id="KW-0479">Metal-binding</keyword>
<dbReference type="Gene3D" id="1.10.287.90">
    <property type="match status" value="1"/>
</dbReference>
<keyword evidence="6 16" id="KW-0812">Transmembrane</keyword>
<dbReference type="InterPro" id="IPR001505">
    <property type="entry name" value="Copper_CuA"/>
</dbReference>
<keyword evidence="19" id="KW-1185">Reference proteome</keyword>
<protein>
    <recommendedName>
        <fullName evidence="3">cytochrome-c oxidase</fullName>
        <ecNumber evidence="3">7.1.1.9</ecNumber>
    </recommendedName>
    <alternativeName>
        <fullName evidence="14">Cytochrome aa3 subunit 2</fullName>
    </alternativeName>
</protein>
<reference evidence="18 19" key="1">
    <citation type="submission" date="2016-09" db="EMBL/GenBank/DDBJ databases">
        <authorList>
            <person name="Capua I."/>
            <person name="De Benedictis P."/>
            <person name="Joannis T."/>
            <person name="Lombin L.H."/>
            <person name="Cattoli G."/>
        </authorList>
    </citation>
    <scope>NUCLEOTIDE SEQUENCE [LARGE SCALE GENOMIC DNA]</scope>
    <source>
        <strain evidence="18 19">ISLP-3</strain>
    </source>
</reference>
<evidence type="ECO:0000256" key="3">
    <source>
        <dbReference type="ARBA" id="ARBA00012949"/>
    </source>
</evidence>
<dbReference type="InterPro" id="IPR036257">
    <property type="entry name" value="Cyt_c_oxidase_su2_TM_sf"/>
</dbReference>
<keyword evidence="9" id="KW-0249">Electron transport</keyword>
<dbReference type="PRINTS" id="PR01166">
    <property type="entry name" value="CYCOXIDASEII"/>
</dbReference>
<gene>
    <name evidence="18" type="ORF">SAMN05216410_2642</name>
</gene>
<evidence type="ECO:0000256" key="15">
    <source>
        <dbReference type="ARBA" id="ARBA00047816"/>
    </source>
</evidence>
<dbReference type="PROSITE" id="PS50857">
    <property type="entry name" value="COX2_CUA"/>
    <property type="match status" value="1"/>
</dbReference>
<dbReference type="InterPro" id="IPR002429">
    <property type="entry name" value="CcO_II-like_C"/>
</dbReference>
<sequence length="304" mass="33954">MKGPPLRSERPTLSRKTAGRLVVAAALVSLAVSGCSPEAQRGFLPGYDDGPVTNQTDRITDMWVGSWVAALIVGIFTWGLMLWCVVAYRKRKNDKTLPIQTRYHLPLEIMYTIVPIVMVGVLFFFTQRDISEMRATDAEPDVTIQVVGKQWSWDFNYLDSDVYDTGQHAVNVGELTTDLGAPGTNESFPTLYLPVNKVVEFQLESRDVIHSFWIPAFIDKMDMIPFRTNVWQVTPTREGIYAGKCAELCGEFHSGMLFNVKVVSQEEYDAHMADLAELGQTGSLGLDLNRQQHEASSASTEGEH</sequence>
<proteinExistence type="inferred from homology"/>
<dbReference type="NCBIfam" id="TIGR02866">
    <property type="entry name" value="CoxB"/>
    <property type="match status" value="1"/>
</dbReference>
<evidence type="ECO:0000256" key="7">
    <source>
        <dbReference type="ARBA" id="ARBA00022723"/>
    </source>
</evidence>
<dbReference type="CDD" id="cd13919">
    <property type="entry name" value="CuRO_HCO_II_like_5"/>
    <property type="match status" value="1"/>
</dbReference>
<comment type="subcellular location">
    <subcellularLocation>
        <location evidence="1">Membrane</location>
        <topology evidence="1">Multi-pass membrane protein</topology>
    </subcellularLocation>
</comment>
<dbReference type="PROSITE" id="PS51257">
    <property type="entry name" value="PROKAR_LIPOPROTEIN"/>
    <property type="match status" value="1"/>
</dbReference>
<dbReference type="GO" id="GO:0016020">
    <property type="term" value="C:membrane"/>
    <property type="evidence" value="ECO:0007669"/>
    <property type="project" value="UniProtKB-SubCell"/>
</dbReference>
<evidence type="ECO:0000256" key="16">
    <source>
        <dbReference type="SAM" id="Phobius"/>
    </source>
</evidence>
<dbReference type="PROSITE" id="PS00078">
    <property type="entry name" value="COX2"/>
    <property type="match status" value="1"/>
</dbReference>
<evidence type="ECO:0000256" key="6">
    <source>
        <dbReference type="ARBA" id="ARBA00022692"/>
    </source>
</evidence>
<dbReference type="Proteomes" id="UP000199039">
    <property type="component" value="Unassembled WGS sequence"/>
</dbReference>
<dbReference type="PANTHER" id="PTHR22888:SF9">
    <property type="entry name" value="CYTOCHROME C OXIDASE SUBUNIT 2"/>
    <property type="match status" value="1"/>
</dbReference>
<dbReference type="InterPro" id="IPR008972">
    <property type="entry name" value="Cupredoxin"/>
</dbReference>
<name>A0A1G6RC21_9MICO</name>
<dbReference type="GO" id="GO:0016491">
    <property type="term" value="F:oxidoreductase activity"/>
    <property type="evidence" value="ECO:0007669"/>
    <property type="project" value="InterPro"/>
</dbReference>
<keyword evidence="4" id="KW-0813">Transport</keyword>
<dbReference type="SUPFAM" id="SSF81464">
    <property type="entry name" value="Cytochrome c oxidase subunit II-like, transmembrane region"/>
    <property type="match status" value="1"/>
</dbReference>
<dbReference type="AlphaFoldDB" id="A0A1G6RC21"/>
<feature type="domain" description="Cytochrome oxidase subunit II copper A binding" evidence="17">
    <location>
        <begin position="139"/>
        <end position="274"/>
    </location>
</feature>
<evidence type="ECO:0000256" key="11">
    <source>
        <dbReference type="ARBA" id="ARBA00023008"/>
    </source>
</evidence>
<comment type="catalytic activity">
    <reaction evidence="15">
        <text>4 Fe(II)-[cytochrome c] + O2 + 8 H(+)(in) = 4 Fe(III)-[cytochrome c] + 2 H2O + 4 H(+)(out)</text>
        <dbReference type="Rhea" id="RHEA:11436"/>
        <dbReference type="Rhea" id="RHEA-COMP:10350"/>
        <dbReference type="Rhea" id="RHEA-COMP:14399"/>
        <dbReference type="ChEBI" id="CHEBI:15377"/>
        <dbReference type="ChEBI" id="CHEBI:15378"/>
        <dbReference type="ChEBI" id="CHEBI:15379"/>
        <dbReference type="ChEBI" id="CHEBI:29033"/>
        <dbReference type="ChEBI" id="CHEBI:29034"/>
        <dbReference type="EC" id="7.1.1.9"/>
    </reaction>
</comment>
<comment type="similarity">
    <text evidence="2">Belongs to the cytochrome c oxidase subunit 2 family.</text>
</comment>
<evidence type="ECO:0000313" key="18">
    <source>
        <dbReference type="EMBL" id="SDD01597.1"/>
    </source>
</evidence>
<evidence type="ECO:0000256" key="10">
    <source>
        <dbReference type="ARBA" id="ARBA00022989"/>
    </source>
</evidence>
<dbReference type="InterPro" id="IPR014222">
    <property type="entry name" value="Cyt_c_oxidase_su2"/>
</dbReference>
<dbReference type="Pfam" id="PF00116">
    <property type="entry name" value="COX2"/>
    <property type="match status" value="1"/>
</dbReference>
<feature type="transmembrane region" description="Helical" evidence="16">
    <location>
        <begin position="65"/>
        <end position="88"/>
    </location>
</feature>
<dbReference type="Gene3D" id="2.60.40.420">
    <property type="entry name" value="Cupredoxins - blue copper proteins"/>
    <property type="match status" value="1"/>
</dbReference>
<dbReference type="GO" id="GO:0004129">
    <property type="term" value="F:cytochrome-c oxidase activity"/>
    <property type="evidence" value="ECO:0007669"/>
    <property type="project" value="UniProtKB-EC"/>
</dbReference>
<dbReference type="GO" id="GO:0005507">
    <property type="term" value="F:copper ion binding"/>
    <property type="evidence" value="ECO:0007669"/>
    <property type="project" value="InterPro"/>
</dbReference>
<evidence type="ECO:0000259" key="17">
    <source>
        <dbReference type="PROSITE" id="PS50857"/>
    </source>
</evidence>
<evidence type="ECO:0000256" key="8">
    <source>
        <dbReference type="ARBA" id="ARBA00022967"/>
    </source>
</evidence>
<evidence type="ECO:0000313" key="19">
    <source>
        <dbReference type="Proteomes" id="UP000199039"/>
    </source>
</evidence>
<evidence type="ECO:0000256" key="4">
    <source>
        <dbReference type="ARBA" id="ARBA00022448"/>
    </source>
</evidence>
<feature type="transmembrane region" description="Helical" evidence="16">
    <location>
        <begin position="109"/>
        <end position="126"/>
    </location>
</feature>
<evidence type="ECO:0000256" key="1">
    <source>
        <dbReference type="ARBA" id="ARBA00004141"/>
    </source>
</evidence>
<accession>A0A1G6RC21</accession>
<evidence type="ECO:0000256" key="13">
    <source>
        <dbReference type="ARBA" id="ARBA00024688"/>
    </source>
</evidence>
<dbReference type="InterPro" id="IPR045187">
    <property type="entry name" value="CcO_II"/>
</dbReference>
<dbReference type="STRING" id="1814289.SAMN05216410_2642"/>
<keyword evidence="12 16" id="KW-0472">Membrane</keyword>
<comment type="function">
    <text evidence="13">Subunits I and II form the functional core of the enzyme complex. Electrons originating in cytochrome c are transferred via heme a and Cu(A) to the binuclear center formed by heme a3 and Cu(B).</text>
</comment>
<dbReference type="EC" id="7.1.1.9" evidence="3"/>
<keyword evidence="10 16" id="KW-1133">Transmembrane helix</keyword>
<evidence type="ECO:0000256" key="14">
    <source>
        <dbReference type="ARBA" id="ARBA00031399"/>
    </source>
</evidence>
<dbReference type="GO" id="GO:0042773">
    <property type="term" value="P:ATP synthesis coupled electron transport"/>
    <property type="evidence" value="ECO:0007669"/>
    <property type="project" value="TreeGrafter"/>
</dbReference>
<evidence type="ECO:0000256" key="12">
    <source>
        <dbReference type="ARBA" id="ARBA00023136"/>
    </source>
</evidence>
<organism evidence="18 19">
    <name type="scientific">Sanguibacter gelidistatuariae</name>
    <dbReference type="NCBI Taxonomy" id="1814289"/>
    <lineage>
        <taxon>Bacteria</taxon>
        <taxon>Bacillati</taxon>
        <taxon>Actinomycetota</taxon>
        <taxon>Actinomycetes</taxon>
        <taxon>Micrococcales</taxon>
        <taxon>Sanguibacteraceae</taxon>
        <taxon>Sanguibacter</taxon>
    </lineage>
</organism>
<dbReference type="PANTHER" id="PTHR22888">
    <property type="entry name" value="CYTOCHROME C OXIDASE, SUBUNIT II"/>
    <property type="match status" value="1"/>
</dbReference>
<evidence type="ECO:0000256" key="9">
    <source>
        <dbReference type="ARBA" id="ARBA00022982"/>
    </source>
</evidence>
<evidence type="ECO:0000256" key="5">
    <source>
        <dbReference type="ARBA" id="ARBA00022660"/>
    </source>
</evidence>
<keyword evidence="5" id="KW-0679">Respiratory chain</keyword>
<keyword evidence="8" id="KW-1278">Translocase</keyword>
<evidence type="ECO:0000256" key="2">
    <source>
        <dbReference type="ARBA" id="ARBA00007866"/>
    </source>
</evidence>
<dbReference type="EMBL" id="FMYH01000005">
    <property type="protein sequence ID" value="SDD01597.1"/>
    <property type="molecule type" value="Genomic_DNA"/>
</dbReference>